<sequence>MRRRRRHIKKRRRAWLRGGVLALVLTALFAGCQTRQSTVPAELREGESPDYRSLLADEPARLRPRNHEVGWLERHGVAARAMSSDCMSCHQEEDCASCHTENLAKPLTVHPPNFETIHAIDAHLDQDNCTDCHKVETFCASCHIRTRVSAIEPNDPPTRVEFHPPGWLNASSPNNHGVAARRNITDCASCHQERDCVTCHQGINPHPPQFRLNCGRWLEADPRACVTCHADLSALKRRCL</sequence>
<accession>A0A5B8Y265</accession>
<reference evidence="2 3" key="1">
    <citation type="submission" date="2019-06" db="EMBL/GenBank/DDBJ databases">
        <title>Persicimonas caeni gen. nov., sp. nov., a predatory bacterium isolated from solar saltern.</title>
        <authorList>
            <person name="Wang S."/>
        </authorList>
    </citation>
    <scope>NUCLEOTIDE SEQUENCE [LARGE SCALE GENOMIC DNA]</scope>
    <source>
        <strain evidence="2 3">YN101</strain>
    </source>
</reference>
<feature type="signal peptide" evidence="1">
    <location>
        <begin position="1"/>
        <end position="30"/>
    </location>
</feature>
<dbReference type="RefSeq" id="WP_141197263.1">
    <property type="nucleotide sequence ID" value="NZ_CP041186.1"/>
</dbReference>
<dbReference type="AlphaFoldDB" id="A0A4Y6PR11"/>
<keyword evidence="3" id="KW-1185">Reference proteome</keyword>
<dbReference type="InterPro" id="IPR036280">
    <property type="entry name" value="Multihaem_cyt_sf"/>
</dbReference>
<evidence type="ECO:0008006" key="4">
    <source>
        <dbReference type="Google" id="ProtNLM"/>
    </source>
</evidence>
<protein>
    <recommendedName>
        <fullName evidence="4">Cytochrome C</fullName>
    </recommendedName>
</protein>
<keyword evidence="1" id="KW-0732">Signal</keyword>
<dbReference type="EMBL" id="CP041186">
    <property type="protein sequence ID" value="QDG50771.1"/>
    <property type="molecule type" value="Genomic_DNA"/>
</dbReference>
<accession>A0A4Y6PR11</accession>
<evidence type="ECO:0000313" key="2">
    <source>
        <dbReference type="EMBL" id="QDG50771.1"/>
    </source>
</evidence>
<evidence type="ECO:0000256" key="1">
    <source>
        <dbReference type="SAM" id="SignalP"/>
    </source>
</evidence>
<gene>
    <name evidence="2" type="ORF">FIV42_08510</name>
</gene>
<proteinExistence type="predicted"/>
<feature type="chain" id="PRO_5030106272" description="Cytochrome C" evidence="1">
    <location>
        <begin position="31"/>
        <end position="240"/>
    </location>
</feature>
<dbReference type="PROSITE" id="PS51257">
    <property type="entry name" value="PROKAR_LIPOPROTEIN"/>
    <property type="match status" value="1"/>
</dbReference>
<name>A0A4Y6PR11_PERCE</name>
<organism evidence="2 3">
    <name type="scientific">Persicimonas caeni</name>
    <dbReference type="NCBI Taxonomy" id="2292766"/>
    <lineage>
        <taxon>Bacteria</taxon>
        <taxon>Deltaproteobacteria</taxon>
        <taxon>Bradymonadales</taxon>
        <taxon>Bradymonadaceae</taxon>
        <taxon>Persicimonas</taxon>
    </lineage>
</organism>
<dbReference type="SUPFAM" id="SSF48695">
    <property type="entry name" value="Multiheme cytochromes"/>
    <property type="match status" value="1"/>
</dbReference>
<evidence type="ECO:0000313" key="3">
    <source>
        <dbReference type="Proteomes" id="UP000315995"/>
    </source>
</evidence>
<dbReference type="OrthoDB" id="9788951at2"/>
<dbReference type="Proteomes" id="UP000315995">
    <property type="component" value="Chromosome"/>
</dbReference>
<dbReference type="Gene3D" id="3.90.10.10">
    <property type="entry name" value="Cytochrome C3"/>
    <property type="match status" value="1"/>
</dbReference>